<dbReference type="Gene3D" id="3.10.20.90">
    <property type="entry name" value="Phosphatidylinositol 3-kinase Catalytic Subunit, Chain A, domain 1"/>
    <property type="match status" value="1"/>
</dbReference>
<gene>
    <name evidence="4" type="ORF">CJOHNSTONI_LOCUS1291</name>
</gene>
<accession>A0A8J2MIV1</accession>
<dbReference type="InterPro" id="IPR029071">
    <property type="entry name" value="Ubiquitin-like_domsf"/>
</dbReference>
<dbReference type="CDD" id="cd01259">
    <property type="entry name" value="PH_APBB1IP"/>
    <property type="match status" value="1"/>
</dbReference>
<dbReference type="EMBL" id="CAKAEH010000389">
    <property type="protein sequence ID" value="CAG9530846.1"/>
    <property type="molecule type" value="Genomic_DNA"/>
</dbReference>
<feature type="domain" description="Ras-associating" evidence="3">
    <location>
        <begin position="7"/>
        <end position="94"/>
    </location>
</feature>
<feature type="region of interest" description="Disordered" evidence="1">
    <location>
        <begin position="374"/>
        <end position="451"/>
    </location>
</feature>
<dbReference type="InterPro" id="IPR000159">
    <property type="entry name" value="RA_dom"/>
</dbReference>
<proteinExistence type="predicted"/>
<feature type="compositionally biased region" description="Polar residues" evidence="1">
    <location>
        <begin position="438"/>
        <end position="451"/>
    </location>
</feature>
<sequence length="575" mass="65260">MREADIKKIYVKFFIDDGSSTISLLIDERWTVAECIRRIAMKLSVPLSEHHAIVEEYPDLYIKRIYEDHEYLVENIMMWTLNSQNKLYFTRRLDKYSFLDRPEEFLVTQKNIDTLMHGPPSPNTKRHVIREFFDGDNVQPPEKEGWLFLKSDGKKSWKKYFFVLRLSGLYYCPKGKSRNSKDLQCLMNMQTNQVYTAIDWKKKYKAPSNYGFAIKHPKIQVKASKYIKYVCTEDALTFHKWMVALRIAKNGQNLYENYIEMKKQQQQTESNAVIQPVKVGIPQISLVDSNRVSFVEMRKSNIQQCQQQDPSPLLNLNHDLRTPISSRLSTGISNDGNSSPRQNSIIFDQCDDIITGTIKRAPCDIMLGSRQSTMNDYRGSSDGIASPSGRSGGTAESDSDEEQFPPPPPIVVATISHGEDSRDVYSNQDDTPPVVVPSSKTTFSQQQQPSTNHMAITRYHNGISSAHANNNGNYVPNMKPIMAPVPPTKPQFVIKNGRNSNQMICTENGITTGNNHHQLGTFPSQTSLTSLPKKIPPPPPPKRSDATKLQSTNAEALHSELEIAMARRLQKIGQL</sequence>
<evidence type="ECO:0008006" key="6">
    <source>
        <dbReference type="Google" id="ProtNLM"/>
    </source>
</evidence>
<dbReference type="SMART" id="SM00233">
    <property type="entry name" value="PH"/>
    <property type="match status" value="1"/>
</dbReference>
<dbReference type="OrthoDB" id="6235964at2759"/>
<dbReference type="SMART" id="SM00314">
    <property type="entry name" value="RA"/>
    <property type="match status" value="1"/>
</dbReference>
<comment type="caution">
    <text evidence="4">The sequence shown here is derived from an EMBL/GenBank/DDBJ whole genome shotgun (WGS) entry which is preliminary data.</text>
</comment>
<dbReference type="InterPro" id="IPR039665">
    <property type="entry name" value="PH_APBB1IP"/>
</dbReference>
<dbReference type="SUPFAM" id="SSF50729">
    <property type="entry name" value="PH domain-like"/>
    <property type="match status" value="1"/>
</dbReference>
<reference evidence="4" key="1">
    <citation type="submission" date="2021-09" db="EMBL/GenBank/DDBJ databases">
        <authorList>
            <consortium name="Pathogen Informatics"/>
        </authorList>
    </citation>
    <scope>NUCLEOTIDE SEQUENCE</scope>
</reference>
<evidence type="ECO:0000259" key="3">
    <source>
        <dbReference type="PROSITE" id="PS50200"/>
    </source>
</evidence>
<dbReference type="PROSITE" id="PS50003">
    <property type="entry name" value="PH_DOMAIN"/>
    <property type="match status" value="1"/>
</dbReference>
<dbReference type="InterPro" id="IPR011993">
    <property type="entry name" value="PH-like_dom_sf"/>
</dbReference>
<dbReference type="PANTHER" id="PTHR11243:SF23">
    <property type="entry name" value="LD06925P"/>
    <property type="match status" value="1"/>
</dbReference>
<evidence type="ECO:0000259" key="2">
    <source>
        <dbReference type="PROSITE" id="PS50003"/>
    </source>
</evidence>
<dbReference type="PANTHER" id="PTHR11243">
    <property type="entry name" value="GROWTH FACTOR RECEPTOR-BOUND PROTEIN"/>
    <property type="match status" value="1"/>
</dbReference>
<organism evidence="4 5">
    <name type="scientific">Cercopithifilaria johnstoni</name>
    <dbReference type="NCBI Taxonomy" id="2874296"/>
    <lineage>
        <taxon>Eukaryota</taxon>
        <taxon>Metazoa</taxon>
        <taxon>Ecdysozoa</taxon>
        <taxon>Nematoda</taxon>
        <taxon>Chromadorea</taxon>
        <taxon>Rhabditida</taxon>
        <taxon>Spirurina</taxon>
        <taxon>Spiruromorpha</taxon>
        <taxon>Filarioidea</taxon>
        <taxon>Onchocercidae</taxon>
        <taxon>Cercopithifilaria</taxon>
    </lineage>
</organism>
<dbReference type="SUPFAM" id="SSF54236">
    <property type="entry name" value="Ubiquitin-like"/>
    <property type="match status" value="1"/>
</dbReference>
<dbReference type="GO" id="GO:0007165">
    <property type="term" value="P:signal transduction"/>
    <property type="evidence" value="ECO:0007669"/>
    <property type="project" value="InterPro"/>
</dbReference>
<dbReference type="InterPro" id="IPR039664">
    <property type="entry name" value="GRB/APBB1IP"/>
</dbReference>
<feature type="domain" description="PH" evidence="2">
    <location>
        <begin position="140"/>
        <end position="250"/>
    </location>
</feature>
<evidence type="ECO:0000256" key="1">
    <source>
        <dbReference type="SAM" id="MobiDB-lite"/>
    </source>
</evidence>
<protein>
    <recommendedName>
        <fullName evidence="6">PH domain containing protein</fullName>
    </recommendedName>
</protein>
<evidence type="ECO:0000313" key="5">
    <source>
        <dbReference type="Proteomes" id="UP000746747"/>
    </source>
</evidence>
<dbReference type="Gene3D" id="2.30.29.30">
    <property type="entry name" value="Pleckstrin-homology domain (PH domain)/Phosphotyrosine-binding domain (PTB)"/>
    <property type="match status" value="1"/>
</dbReference>
<dbReference type="InterPro" id="IPR001849">
    <property type="entry name" value="PH_domain"/>
</dbReference>
<feature type="region of interest" description="Disordered" evidence="1">
    <location>
        <begin position="522"/>
        <end position="553"/>
    </location>
</feature>
<dbReference type="Proteomes" id="UP000746747">
    <property type="component" value="Unassembled WGS sequence"/>
</dbReference>
<dbReference type="Pfam" id="PF21989">
    <property type="entry name" value="RA_2"/>
    <property type="match status" value="1"/>
</dbReference>
<dbReference type="PROSITE" id="PS50200">
    <property type="entry name" value="RA"/>
    <property type="match status" value="1"/>
</dbReference>
<evidence type="ECO:0000313" key="4">
    <source>
        <dbReference type="EMBL" id="CAG9530846.1"/>
    </source>
</evidence>
<name>A0A8J2MIV1_9BILA</name>
<dbReference type="Pfam" id="PF00169">
    <property type="entry name" value="PH"/>
    <property type="match status" value="1"/>
</dbReference>
<dbReference type="AlphaFoldDB" id="A0A8J2MIV1"/>
<feature type="region of interest" description="Disordered" evidence="1">
    <location>
        <begin position="325"/>
        <end position="344"/>
    </location>
</feature>
<keyword evidence="5" id="KW-1185">Reference proteome</keyword>